<accession>A0A2G9GV24</accession>
<dbReference type="GO" id="GO:0106435">
    <property type="term" value="F:carboxylesterase activity"/>
    <property type="evidence" value="ECO:0007669"/>
    <property type="project" value="UniProtKB-EC"/>
</dbReference>
<protein>
    <submittedName>
        <fullName evidence="3">Arylacetamide deacetylase</fullName>
        <ecNumber evidence="3">3.1.1.1</ecNumber>
    </submittedName>
</protein>
<evidence type="ECO:0000313" key="4">
    <source>
        <dbReference type="Proteomes" id="UP000231279"/>
    </source>
</evidence>
<proteinExistence type="inferred from homology"/>
<keyword evidence="3" id="KW-0378">Hydrolase</keyword>
<dbReference type="SUPFAM" id="SSF53474">
    <property type="entry name" value="alpha/beta-Hydrolases"/>
    <property type="match status" value="1"/>
</dbReference>
<dbReference type="EMBL" id="NKXS01003605">
    <property type="protein sequence ID" value="PIN09118.1"/>
    <property type="molecule type" value="Genomic_DNA"/>
</dbReference>
<sequence length="332" mass="36692">MADPQVVLPSNHTVEEAYRVLGISPNPDGSLTREIRIPMVNATPYVDPTKPAPVALSKDVISGHKVCMRLFRPLNPPASRKLPLIIYMHGGDFVLFSATTIVFHNFCNNIAAQIPAIFVSVEYRLAPEHRLPAAYDDAMAGVFWVRQQALGIHGHGGDPWLTKYADFKRVFLLGSASGGNIAYHIALRALNFNLQPLRIKGLIMNQPYFGGVRRTRSELRLIEDPYVPLYVNDVLWTLALPLNATRDHEFCNPTTLGSDFGRVKKLPRTMVKGNSGDPLVDRGKRLVKLLKANGVEVVSKVVRGGYHGIELNSATAAQKLYDSIKAFVLSTD</sequence>
<organism evidence="3 4">
    <name type="scientific">Handroanthus impetiginosus</name>
    <dbReference type="NCBI Taxonomy" id="429701"/>
    <lineage>
        <taxon>Eukaryota</taxon>
        <taxon>Viridiplantae</taxon>
        <taxon>Streptophyta</taxon>
        <taxon>Embryophyta</taxon>
        <taxon>Tracheophyta</taxon>
        <taxon>Spermatophyta</taxon>
        <taxon>Magnoliopsida</taxon>
        <taxon>eudicotyledons</taxon>
        <taxon>Gunneridae</taxon>
        <taxon>Pentapetalae</taxon>
        <taxon>asterids</taxon>
        <taxon>lamiids</taxon>
        <taxon>Lamiales</taxon>
        <taxon>Bignoniaceae</taxon>
        <taxon>Crescentiina</taxon>
        <taxon>Tabebuia alliance</taxon>
        <taxon>Handroanthus</taxon>
    </lineage>
</organism>
<gene>
    <name evidence="3" type="ORF">CDL12_18304</name>
</gene>
<evidence type="ECO:0000256" key="1">
    <source>
        <dbReference type="ARBA" id="ARBA00010515"/>
    </source>
</evidence>
<dbReference type="InterPro" id="IPR013094">
    <property type="entry name" value="AB_hydrolase_3"/>
</dbReference>
<reference evidence="4" key="1">
    <citation type="journal article" date="2018" name="Gigascience">
        <title>Genome assembly of the Pink Ipe (Handroanthus impetiginosus, Bignoniaceae), a highly valued, ecologically keystone Neotropical timber forest tree.</title>
        <authorList>
            <person name="Silva-Junior O.B."/>
            <person name="Grattapaglia D."/>
            <person name="Novaes E."/>
            <person name="Collevatti R.G."/>
        </authorList>
    </citation>
    <scope>NUCLEOTIDE SEQUENCE [LARGE SCALE GENOMIC DNA]</scope>
    <source>
        <strain evidence="4">cv. UFG-1</strain>
    </source>
</reference>
<dbReference type="Pfam" id="PF07859">
    <property type="entry name" value="Abhydrolase_3"/>
    <property type="match status" value="1"/>
</dbReference>
<comment type="similarity">
    <text evidence="1">Belongs to the 'GDXG' lipolytic enzyme family.</text>
</comment>
<dbReference type="Proteomes" id="UP000231279">
    <property type="component" value="Unassembled WGS sequence"/>
</dbReference>
<dbReference type="EC" id="3.1.1.1" evidence="3"/>
<dbReference type="AlphaFoldDB" id="A0A2G9GV24"/>
<evidence type="ECO:0000313" key="3">
    <source>
        <dbReference type="EMBL" id="PIN09118.1"/>
    </source>
</evidence>
<comment type="caution">
    <text evidence="3">The sequence shown here is derived from an EMBL/GenBank/DDBJ whole genome shotgun (WGS) entry which is preliminary data.</text>
</comment>
<evidence type="ECO:0000259" key="2">
    <source>
        <dbReference type="Pfam" id="PF07859"/>
    </source>
</evidence>
<dbReference type="PANTHER" id="PTHR23024">
    <property type="entry name" value="ARYLACETAMIDE DEACETYLASE"/>
    <property type="match status" value="1"/>
</dbReference>
<keyword evidence="4" id="KW-1185">Reference proteome</keyword>
<dbReference type="Gene3D" id="3.40.50.1820">
    <property type="entry name" value="alpha/beta hydrolase"/>
    <property type="match status" value="1"/>
</dbReference>
<feature type="domain" description="Alpha/beta hydrolase fold-3" evidence="2">
    <location>
        <begin position="85"/>
        <end position="309"/>
    </location>
</feature>
<dbReference type="InterPro" id="IPR029058">
    <property type="entry name" value="AB_hydrolase_fold"/>
</dbReference>
<name>A0A2G9GV24_9LAMI</name>
<dbReference type="OrthoDB" id="408631at2759"/>
<dbReference type="STRING" id="429701.A0A2G9GV24"/>
<dbReference type="InterPro" id="IPR050466">
    <property type="entry name" value="Carboxylest/Gibb_receptor"/>
</dbReference>
<dbReference type="PANTHER" id="PTHR23024:SF113">
    <property type="entry name" value="CARBOXYLESTERASE 8-RELATED"/>
    <property type="match status" value="1"/>
</dbReference>